<proteinExistence type="predicted"/>
<dbReference type="RefSeq" id="WP_071503281.1">
    <property type="nucleotide sequence ID" value="NZ_MORL01000005.1"/>
</dbReference>
<organism evidence="2 3">
    <name type="scientific">Arsenicibacter rosenii</name>
    <dbReference type="NCBI Taxonomy" id="1750698"/>
    <lineage>
        <taxon>Bacteria</taxon>
        <taxon>Pseudomonadati</taxon>
        <taxon>Bacteroidota</taxon>
        <taxon>Cytophagia</taxon>
        <taxon>Cytophagales</taxon>
        <taxon>Spirosomataceae</taxon>
        <taxon>Arsenicibacter</taxon>
    </lineage>
</organism>
<dbReference type="Proteomes" id="UP000181790">
    <property type="component" value="Unassembled WGS sequence"/>
</dbReference>
<name>A0A1S2VKA9_9BACT</name>
<evidence type="ECO:0000313" key="3">
    <source>
        <dbReference type="Proteomes" id="UP000181790"/>
    </source>
</evidence>
<reference evidence="2 3" key="1">
    <citation type="submission" date="2016-10" db="EMBL/GenBank/DDBJ databases">
        <title>Arsenicibacter rosenii gen. nov., sp. nov., an efficient arsenic-methylating bacterium isolated from an arsenic-contaminated paddy soil.</title>
        <authorList>
            <person name="Huang K."/>
        </authorList>
    </citation>
    <scope>NUCLEOTIDE SEQUENCE [LARGE SCALE GENOMIC DNA]</scope>
    <source>
        <strain evidence="2 3">SM-1</strain>
    </source>
</reference>
<feature type="chain" id="PRO_5010363095" description="Lipoprotein" evidence="1">
    <location>
        <begin position="21"/>
        <end position="190"/>
    </location>
</feature>
<accession>A0A1S2VKA9</accession>
<keyword evidence="3" id="KW-1185">Reference proteome</keyword>
<evidence type="ECO:0000256" key="1">
    <source>
        <dbReference type="SAM" id="SignalP"/>
    </source>
</evidence>
<evidence type="ECO:0000313" key="2">
    <source>
        <dbReference type="EMBL" id="OIN58830.1"/>
    </source>
</evidence>
<evidence type="ECO:0008006" key="4">
    <source>
        <dbReference type="Google" id="ProtNLM"/>
    </source>
</evidence>
<dbReference type="PROSITE" id="PS51257">
    <property type="entry name" value="PROKAR_LIPOPROTEIN"/>
    <property type="match status" value="1"/>
</dbReference>
<feature type="signal peptide" evidence="1">
    <location>
        <begin position="1"/>
        <end position="20"/>
    </location>
</feature>
<protein>
    <recommendedName>
        <fullName evidence="4">Lipoprotein</fullName>
    </recommendedName>
</protein>
<comment type="caution">
    <text evidence="2">The sequence shown here is derived from an EMBL/GenBank/DDBJ whole genome shotgun (WGS) entry which is preliminary data.</text>
</comment>
<gene>
    <name evidence="2" type="ORF">BLX24_11395</name>
</gene>
<dbReference type="AlphaFoldDB" id="A0A1S2VKA9"/>
<sequence>MKRYLLCLSLAVLAGGSVLISCQSKKESTQVADSTATAEPAAEVTVSGRLDSLGVTTEGHWRGISLGDSLARVQKIEKAELFETEPDHVGYSVEFPNLESMDVLYYHKGQPLVSGIVVDLYLNTAQSVKAYSSDLTGYFTARYGKPATEDGMTVWTTPKQEKIKLKDVSTGKDFGLKIRIGETPKPKTNA</sequence>
<dbReference type="OrthoDB" id="958015at2"/>
<dbReference type="EMBL" id="MORL01000005">
    <property type="protein sequence ID" value="OIN58830.1"/>
    <property type="molecule type" value="Genomic_DNA"/>
</dbReference>
<keyword evidence="1" id="KW-0732">Signal</keyword>